<reference evidence="3" key="1">
    <citation type="submission" date="2016-10" db="EMBL/GenBank/DDBJ databases">
        <authorList>
            <person name="Varghese N."/>
            <person name="Submissions S."/>
        </authorList>
    </citation>
    <scope>NUCLEOTIDE SEQUENCE [LARGE SCALE GENOMIC DNA]</scope>
    <source>
        <strain evidence="3">CGMCC 4.2126</strain>
    </source>
</reference>
<dbReference type="AlphaFoldDB" id="A0A1I3YZK6"/>
<evidence type="ECO:0000313" key="3">
    <source>
        <dbReference type="Proteomes" id="UP000199111"/>
    </source>
</evidence>
<evidence type="ECO:0000313" key="2">
    <source>
        <dbReference type="EMBL" id="SFK36691.1"/>
    </source>
</evidence>
<feature type="compositionally biased region" description="Basic and acidic residues" evidence="1">
    <location>
        <begin position="69"/>
        <end position="80"/>
    </location>
</feature>
<organism evidence="2 3">
    <name type="scientific">Streptosporangium canum</name>
    <dbReference type="NCBI Taxonomy" id="324952"/>
    <lineage>
        <taxon>Bacteria</taxon>
        <taxon>Bacillati</taxon>
        <taxon>Actinomycetota</taxon>
        <taxon>Actinomycetes</taxon>
        <taxon>Streptosporangiales</taxon>
        <taxon>Streptosporangiaceae</taxon>
        <taxon>Streptosporangium</taxon>
    </lineage>
</organism>
<gene>
    <name evidence="2" type="ORF">SAMN05216275_12363</name>
</gene>
<feature type="region of interest" description="Disordered" evidence="1">
    <location>
        <begin position="27"/>
        <end position="80"/>
    </location>
</feature>
<sequence length="80" mass="8300">MVAAILVALTLVAGVCYELCMLSRTRDRQFPPPAAGGTSPARSDRDPSPDTETSGEGAETSGELARAIPSRDHRGLMSGA</sequence>
<feature type="compositionally biased region" description="Low complexity" evidence="1">
    <location>
        <begin position="51"/>
        <end position="63"/>
    </location>
</feature>
<name>A0A1I3YZK6_9ACTN</name>
<accession>A0A1I3YZK6</accession>
<keyword evidence="3" id="KW-1185">Reference proteome</keyword>
<dbReference type="Proteomes" id="UP000199111">
    <property type="component" value="Unassembled WGS sequence"/>
</dbReference>
<protein>
    <submittedName>
        <fullName evidence="2">Uncharacterized protein</fullName>
    </submittedName>
</protein>
<proteinExistence type="predicted"/>
<dbReference type="EMBL" id="FOQY01000023">
    <property type="protein sequence ID" value="SFK36691.1"/>
    <property type="molecule type" value="Genomic_DNA"/>
</dbReference>
<evidence type="ECO:0000256" key="1">
    <source>
        <dbReference type="SAM" id="MobiDB-lite"/>
    </source>
</evidence>